<dbReference type="CDD" id="cd06222">
    <property type="entry name" value="RNase_H_like"/>
    <property type="match status" value="1"/>
</dbReference>
<dbReference type="InterPro" id="IPR043502">
    <property type="entry name" value="DNA/RNA_pol_sf"/>
</dbReference>
<dbReference type="InterPro" id="IPR044730">
    <property type="entry name" value="RNase_H-like_dom_plant"/>
</dbReference>
<proteinExistence type="predicted"/>
<accession>A0A2N9EJJ1</accession>
<dbReference type="GO" id="GO:0004523">
    <property type="term" value="F:RNA-DNA hybrid ribonuclease activity"/>
    <property type="evidence" value="ECO:0007669"/>
    <property type="project" value="InterPro"/>
</dbReference>
<dbReference type="CDD" id="cd01650">
    <property type="entry name" value="RT_nLTR_like"/>
    <property type="match status" value="1"/>
</dbReference>
<evidence type="ECO:0000313" key="4">
    <source>
        <dbReference type="EMBL" id="SPC79047.1"/>
    </source>
</evidence>
<dbReference type="InterPro" id="IPR026960">
    <property type="entry name" value="RVT-Znf"/>
</dbReference>
<evidence type="ECO:0008006" key="5">
    <source>
        <dbReference type="Google" id="ProtNLM"/>
    </source>
</evidence>
<feature type="domain" description="Reverse transcriptase" evidence="1">
    <location>
        <begin position="1"/>
        <end position="203"/>
    </location>
</feature>
<evidence type="ECO:0000259" key="1">
    <source>
        <dbReference type="Pfam" id="PF00078"/>
    </source>
</evidence>
<dbReference type="Pfam" id="PF13456">
    <property type="entry name" value="RVT_3"/>
    <property type="match status" value="1"/>
</dbReference>
<dbReference type="InterPro" id="IPR052343">
    <property type="entry name" value="Retrotransposon-Effector_Assoc"/>
</dbReference>
<dbReference type="Pfam" id="PF00078">
    <property type="entry name" value="RVT_1"/>
    <property type="match status" value="1"/>
</dbReference>
<dbReference type="AlphaFoldDB" id="A0A2N9EJJ1"/>
<evidence type="ECO:0000259" key="2">
    <source>
        <dbReference type="Pfam" id="PF13456"/>
    </source>
</evidence>
<evidence type="ECO:0000259" key="3">
    <source>
        <dbReference type="Pfam" id="PF13966"/>
    </source>
</evidence>
<protein>
    <recommendedName>
        <fullName evidence="5">Reverse transcriptase domain-containing protein</fullName>
    </recommendedName>
</protein>
<dbReference type="GO" id="GO:0003676">
    <property type="term" value="F:nucleic acid binding"/>
    <property type="evidence" value="ECO:0007669"/>
    <property type="project" value="InterPro"/>
</dbReference>
<organism evidence="4">
    <name type="scientific">Fagus sylvatica</name>
    <name type="common">Beechnut</name>
    <dbReference type="NCBI Taxonomy" id="28930"/>
    <lineage>
        <taxon>Eukaryota</taxon>
        <taxon>Viridiplantae</taxon>
        <taxon>Streptophyta</taxon>
        <taxon>Embryophyta</taxon>
        <taxon>Tracheophyta</taxon>
        <taxon>Spermatophyta</taxon>
        <taxon>Magnoliopsida</taxon>
        <taxon>eudicotyledons</taxon>
        <taxon>Gunneridae</taxon>
        <taxon>Pentapetalae</taxon>
        <taxon>rosids</taxon>
        <taxon>fabids</taxon>
        <taxon>Fagales</taxon>
        <taxon>Fagaceae</taxon>
        <taxon>Fagus</taxon>
    </lineage>
</organism>
<feature type="domain" description="RNase H type-1" evidence="2">
    <location>
        <begin position="504"/>
        <end position="614"/>
    </location>
</feature>
<dbReference type="PANTHER" id="PTHR46890:SF48">
    <property type="entry name" value="RNA-DIRECTED DNA POLYMERASE"/>
    <property type="match status" value="1"/>
</dbReference>
<reference evidence="4" key="1">
    <citation type="submission" date="2018-02" db="EMBL/GenBank/DDBJ databases">
        <authorList>
            <person name="Cohen D.B."/>
            <person name="Kent A.D."/>
        </authorList>
    </citation>
    <scope>NUCLEOTIDE SEQUENCE</scope>
</reference>
<name>A0A2N9EJJ1_FAGSY</name>
<dbReference type="EMBL" id="OIVN01000364">
    <property type="protein sequence ID" value="SPC79047.1"/>
    <property type="molecule type" value="Genomic_DNA"/>
</dbReference>
<dbReference type="SUPFAM" id="SSF56672">
    <property type="entry name" value="DNA/RNA polymerases"/>
    <property type="match status" value="1"/>
</dbReference>
<gene>
    <name evidence="4" type="ORF">FSB_LOCUS6929</name>
</gene>
<dbReference type="InterPro" id="IPR002156">
    <property type="entry name" value="RNaseH_domain"/>
</dbReference>
<dbReference type="PANTHER" id="PTHR46890">
    <property type="entry name" value="NON-LTR RETROLELEMENT REVERSE TRANSCRIPTASE-LIKE PROTEIN-RELATED"/>
    <property type="match status" value="1"/>
</dbReference>
<feature type="domain" description="Reverse transcriptase zinc-binding" evidence="3">
    <location>
        <begin position="319"/>
        <end position="392"/>
    </location>
</feature>
<dbReference type="InterPro" id="IPR000477">
    <property type="entry name" value="RT_dom"/>
</dbReference>
<dbReference type="Pfam" id="PF13966">
    <property type="entry name" value="zf-RVT"/>
    <property type="match status" value="1"/>
</dbReference>
<sequence>MLANRLKHVLPNFISDAQSAFVPGRQITDNVLIAFELLHYMKTKRYGAISHLAAKLDMSKAYDRGEWAYLREIMLRLGFHETWVNLIMICVETVTYSTLVNGSTTNMITPTWGLRQAGPLSPYLFLICAEGLSALLRNAESERRIHGLAVSRGGPCVSHLFFVDDSLIFCRATVKECTALQEILQLYEDAFGQKLNNDKTILHFSHNTPPVIKDDICRQLNTTNVNTLEKYLGLPPMVGWRKKVAFEEIKSRRWLVDLIDAIFLPFEAKAIKAIPLRLNCYQDSLVWKGTISRNLSMKSEYSFLWEEQSTHPNNPSTSSNSNATSFWRKLWSLSVPNKIRNFGWKACNKILPTLTSLFRKGVVPNYSCYFCGESPETEDHVFWTCPYAEKAWSSIPAFQTLPLGQALDFIDVMECAIRTLASPEVEIFLTMAWLVWHNRNELWLGRPAGKAKDIGLQASQYVLEFIEQQTALKILDHQRLVKWKRPPIGKIKVNVAEKVFSAHQMGVGVVIRDADGEVLVALSEKFNEGGDGLWRITRAMWRAILLCWEMGFHSALVECTNASLLALLQSRDTCYTEVGWVLEDIRHILQYLGCISFISLNNSCNNVAQTLAGFAKEKDGASVWIQECPSFLFPFVQSDLS</sequence>